<dbReference type="RefSeq" id="WP_103974090.1">
    <property type="nucleotide sequence ID" value="NZ_PGFZ01000003.1"/>
</dbReference>
<name>A0A2S5CNQ8_9GAMM</name>
<reference evidence="1 2" key="1">
    <citation type="submission" date="2017-11" db="EMBL/GenBank/DDBJ databases">
        <title>Draft Genome Sequence of Methylobacter psychrotolerans Sph1T, an Obligate Methanotroph from Low-Temperature Environments.</title>
        <authorList>
            <person name="Oshkin I.Y."/>
            <person name="Miroshnikov K."/>
            <person name="Belova S.E."/>
            <person name="Korzhenkov A."/>
            <person name="Toshchakov S.V."/>
            <person name="Dedysh S.N."/>
        </authorList>
    </citation>
    <scope>NUCLEOTIDE SEQUENCE [LARGE SCALE GENOMIC DNA]</scope>
    <source>
        <strain evidence="1 2">Sph1</strain>
    </source>
</reference>
<comment type="caution">
    <text evidence="1">The sequence shown here is derived from an EMBL/GenBank/DDBJ whole genome shotgun (WGS) entry which is preliminary data.</text>
</comment>
<dbReference type="EMBL" id="PGFZ01000003">
    <property type="protein sequence ID" value="POZ52451.1"/>
    <property type="molecule type" value="Genomic_DNA"/>
</dbReference>
<evidence type="ECO:0000313" key="1">
    <source>
        <dbReference type="EMBL" id="POZ52451.1"/>
    </source>
</evidence>
<gene>
    <name evidence="1" type="ORF">AADEFJLK_01933</name>
</gene>
<proteinExistence type="predicted"/>
<accession>A0A2S5CNQ8</accession>
<sequence>MLDEQLILADLDRAHKDDYLPCFGNMNVDYVASRLVGFRDETRWLLMFNSIVWWPSAEGLATLVELVGNTLPANQQGYQDDRYFVPGEVITEEDDQVVESIVVRGRKVAVDSLTIPLDLQIQLELGFCVCVALLDDYKEQLFAQPEEYQRFVPAGLEKIITLDEWQHPDFDLFPSHTTTFPALARRLASGDPSVTIPTHLANSHWSHWYPK</sequence>
<organism evidence="1 2">
    <name type="scientific">Methylovulum psychrotolerans</name>
    <dbReference type="NCBI Taxonomy" id="1704499"/>
    <lineage>
        <taxon>Bacteria</taxon>
        <taxon>Pseudomonadati</taxon>
        <taxon>Pseudomonadota</taxon>
        <taxon>Gammaproteobacteria</taxon>
        <taxon>Methylococcales</taxon>
        <taxon>Methylococcaceae</taxon>
        <taxon>Methylovulum</taxon>
    </lineage>
</organism>
<dbReference type="Pfam" id="PF22535">
    <property type="entry name" value="DUF7003"/>
    <property type="match status" value="1"/>
</dbReference>
<evidence type="ECO:0000313" key="2">
    <source>
        <dbReference type="Proteomes" id="UP000237423"/>
    </source>
</evidence>
<protein>
    <submittedName>
        <fullName evidence="1">Uncharacterized protein</fullName>
    </submittedName>
</protein>
<dbReference type="AlphaFoldDB" id="A0A2S5CNQ8"/>
<dbReference type="InterPro" id="IPR054272">
    <property type="entry name" value="DUF7003"/>
</dbReference>
<dbReference type="Proteomes" id="UP000237423">
    <property type="component" value="Unassembled WGS sequence"/>
</dbReference>